<protein>
    <submittedName>
        <fullName evidence="2">Uncharacterized protein</fullName>
    </submittedName>
</protein>
<evidence type="ECO:0000313" key="2">
    <source>
        <dbReference type="EMBL" id="CAH9110898.1"/>
    </source>
</evidence>
<evidence type="ECO:0000313" key="3">
    <source>
        <dbReference type="Proteomes" id="UP001152523"/>
    </source>
</evidence>
<name>A0AAV0E160_9ASTE</name>
<proteinExistence type="predicted"/>
<feature type="transmembrane region" description="Helical" evidence="1">
    <location>
        <begin position="144"/>
        <end position="162"/>
    </location>
</feature>
<keyword evidence="1" id="KW-0812">Transmembrane</keyword>
<sequence length="163" mass="18519">MDSVVDWYKQMAIGDDEEELNLDEGEVESSPVEEAAIGFPVIGQVLIDCKVKFPDLKKTMLSLWRPGKGAMVTSSPSLSPPLVGRSQRKKFLRGGRYGRLKQRRSKWRTPWLWTEQKTGRRQALLHKPVEDVGCRMEVTRQRDSSGVMPVSGVFFILLCLLLQ</sequence>
<organism evidence="2 3">
    <name type="scientific">Cuscuta epithymum</name>
    <dbReference type="NCBI Taxonomy" id="186058"/>
    <lineage>
        <taxon>Eukaryota</taxon>
        <taxon>Viridiplantae</taxon>
        <taxon>Streptophyta</taxon>
        <taxon>Embryophyta</taxon>
        <taxon>Tracheophyta</taxon>
        <taxon>Spermatophyta</taxon>
        <taxon>Magnoliopsida</taxon>
        <taxon>eudicotyledons</taxon>
        <taxon>Gunneridae</taxon>
        <taxon>Pentapetalae</taxon>
        <taxon>asterids</taxon>
        <taxon>lamiids</taxon>
        <taxon>Solanales</taxon>
        <taxon>Convolvulaceae</taxon>
        <taxon>Cuscuteae</taxon>
        <taxon>Cuscuta</taxon>
        <taxon>Cuscuta subgen. Cuscuta</taxon>
    </lineage>
</organism>
<dbReference type="Proteomes" id="UP001152523">
    <property type="component" value="Unassembled WGS sequence"/>
</dbReference>
<dbReference type="EMBL" id="CAMAPF010000178">
    <property type="protein sequence ID" value="CAH9110898.1"/>
    <property type="molecule type" value="Genomic_DNA"/>
</dbReference>
<dbReference type="AlphaFoldDB" id="A0AAV0E160"/>
<keyword evidence="3" id="KW-1185">Reference proteome</keyword>
<accession>A0AAV0E160</accession>
<keyword evidence="1" id="KW-0472">Membrane</keyword>
<keyword evidence="1" id="KW-1133">Transmembrane helix</keyword>
<evidence type="ECO:0000256" key="1">
    <source>
        <dbReference type="SAM" id="Phobius"/>
    </source>
</evidence>
<gene>
    <name evidence="2" type="ORF">CEPIT_LOCUS19335</name>
</gene>
<comment type="caution">
    <text evidence="2">The sequence shown here is derived from an EMBL/GenBank/DDBJ whole genome shotgun (WGS) entry which is preliminary data.</text>
</comment>
<reference evidence="2" key="1">
    <citation type="submission" date="2022-07" db="EMBL/GenBank/DDBJ databases">
        <authorList>
            <person name="Macas J."/>
            <person name="Novak P."/>
            <person name="Neumann P."/>
        </authorList>
    </citation>
    <scope>NUCLEOTIDE SEQUENCE</scope>
</reference>